<feature type="transmembrane region" description="Helical" evidence="1">
    <location>
        <begin position="47"/>
        <end position="66"/>
    </location>
</feature>
<name>A0A9E7R516_9EURY</name>
<dbReference type="AlphaFoldDB" id="A0A9E7R516"/>
<protein>
    <submittedName>
        <fullName evidence="2">Uncharacterized protein</fullName>
    </submittedName>
</protein>
<dbReference type="KEGG" id="ssai:N0B31_01035"/>
<keyword evidence="3" id="KW-1185">Reference proteome</keyword>
<keyword evidence="1" id="KW-0812">Transmembrane</keyword>
<dbReference type="EMBL" id="CP104003">
    <property type="protein sequence ID" value="UWM54878.1"/>
    <property type="molecule type" value="Genomic_DNA"/>
</dbReference>
<reference evidence="2" key="1">
    <citation type="submission" date="2022-09" db="EMBL/GenBank/DDBJ databases">
        <title>Diverse halophilic archaea isolated from saline environments.</title>
        <authorList>
            <person name="Cui H.-L."/>
        </authorList>
    </citation>
    <scope>NUCLEOTIDE SEQUENCE</scope>
    <source>
        <strain evidence="2">ZS-35-S2</strain>
    </source>
</reference>
<keyword evidence="1" id="KW-0472">Membrane</keyword>
<evidence type="ECO:0000313" key="2">
    <source>
        <dbReference type="EMBL" id="UWM54878.1"/>
    </source>
</evidence>
<dbReference type="RefSeq" id="WP_260593886.1">
    <property type="nucleotide sequence ID" value="NZ_CP104003.1"/>
</dbReference>
<gene>
    <name evidence="2" type="ORF">N0B31_01035</name>
</gene>
<evidence type="ECO:0000256" key="1">
    <source>
        <dbReference type="SAM" id="Phobius"/>
    </source>
</evidence>
<sequence>MSGEEGSEGADAGRDQRVRLTVGGFVVAALLGLVLEATLLPPEQLPFGVQSLFIAVGAAAGMWLVAGELER</sequence>
<organism evidence="2 3">
    <name type="scientific">Salinirubellus salinus</name>
    <dbReference type="NCBI Taxonomy" id="1364945"/>
    <lineage>
        <taxon>Archaea</taxon>
        <taxon>Methanobacteriati</taxon>
        <taxon>Methanobacteriota</taxon>
        <taxon>Stenosarchaea group</taxon>
        <taxon>Halobacteria</taxon>
        <taxon>Halobacteriales</taxon>
        <taxon>Natronomonadaceae</taxon>
        <taxon>Salinirubellus</taxon>
    </lineage>
</organism>
<dbReference type="GeneID" id="74940963"/>
<accession>A0A9E7R516</accession>
<evidence type="ECO:0000313" key="3">
    <source>
        <dbReference type="Proteomes" id="UP001057580"/>
    </source>
</evidence>
<proteinExistence type="predicted"/>
<feature type="transmembrane region" description="Helical" evidence="1">
    <location>
        <begin position="20"/>
        <end position="41"/>
    </location>
</feature>
<keyword evidence="1" id="KW-1133">Transmembrane helix</keyword>
<dbReference type="Proteomes" id="UP001057580">
    <property type="component" value="Chromosome"/>
</dbReference>